<evidence type="ECO:0000256" key="1">
    <source>
        <dbReference type="SAM" id="SignalP"/>
    </source>
</evidence>
<dbReference type="Proteomes" id="UP000887578">
    <property type="component" value="Unplaced"/>
</dbReference>
<name>A0A914R152_9BILA</name>
<keyword evidence="2" id="KW-1185">Reference proteome</keyword>
<feature type="chain" id="PRO_5037931970" evidence="1">
    <location>
        <begin position="23"/>
        <end position="74"/>
    </location>
</feature>
<dbReference type="AlphaFoldDB" id="A0A914R152"/>
<reference evidence="3" key="1">
    <citation type="submission" date="2022-11" db="UniProtKB">
        <authorList>
            <consortium name="WormBaseParasite"/>
        </authorList>
    </citation>
    <scope>IDENTIFICATION</scope>
</reference>
<proteinExistence type="predicted"/>
<organism evidence="2 3">
    <name type="scientific">Panagrolaimus davidi</name>
    <dbReference type="NCBI Taxonomy" id="227884"/>
    <lineage>
        <taxon>Eukaryota</taxon>
        <taxon>Metazoa</taxon>
        <taxon>Ecdysozoa</taxon>
        <taxon>Nematoda</taxon>
        <taxon>Chromadorea</taxon>
        <taxon>Rhabditida</taxon>
        <taxon>Tylenchina</taxon>
        <taxon>Panagrolaimomorpha</taxon>
        <taxon>Panagrolaimoidea</taxon>
        <taxon>Panagrolaimidae</taxon>
        <taxon>Panagrolaimus</taxon>
    </lineage>
</organism>
<feature type="signal peptide" evidence="1">
    <location>
        <begin position="1"/>
        <end position="22"/>
    </location>
</feature>
<protein>
    <submittedName>
        <fullName evidence="3">Uncharacterized protein</fullName>
    </submittedName>
</protein>
<evidence type="ECO:0000313" key="3">
    <source>
        <dbReference type="WBParaSite" id="PDA_v2.g9978.t1"/>
    </source>
</evidence>
<accession>A0A914R152</accession>
<dbReference type="WBParaSite" id="PDA_v2.g9978.t1">
    <property type="protein sequence ID" value="PDA_v2.g9978.t1"/>
    <property type="gene ID" value="PDA_v2.g9978"/>
</dbReference>
<keyword evidence="1" id="KW-0732">Signal</keyword>
<evidence type="ECO:0000313" key="2">
    <source>
        <dbReference type="Proteomes" id="UP000887578"/>
    </source>
</evidence>
<sequence length="74" mass="8229">MSKAILFACFLAVVILSIFIEAKETNMENSEVLNTFRGSRVKRGWFCWDAMVGSCCKNKCKGDGCVLFMCGLCC</sequence>